<evidence type="ECO:0000313" key="2">
    <source>
        <dbReference type="EMBL" id="MFG1371516.1"/>
    </source>
</evidence>
<dbReference type="RefSeq" id="WP_393991498.1">
    <property type="nucleotide sequence ID" value="NZ_JBAFVH010000002.1"/>
</dbReference>
<comment type="caution">
    <text evidence="2">The sequence shown here is derived from an EMBL/GenBank/DDBJ whole genome shotgun (WGS) entry which is preliminary data.</text>
</comment>
<dbReference type="Proteomes" id="UP001604002">
    <property type="component" value="Unassembled WGS sequence"/>
</dbReference>
<organism evidence="2 3">
    <name type="scientific">Xanthobacter oligotrophicus</name>
    <dbReference type="NCBI Taxonomy" id="2607286"/>
    <lineage>
        <taxon>Bacteria</taxon>
        <taxon>Pseudomonadati</taxon>
        <taxon>Pseudomonadota</taxon>
        <taxon>Alphaproteobacteria</taxon>
        <taxon>Hyphomicrobiales</taxon>
        <taxon>Xanthobacteraceae</taxon>
        <taxon>Xanthobacter</taxon>
    </lineage>
</organism>
<accession>A0ABW6ZS17</accession>
<sequence length="160" mass="16484">MLLAADDLAGRAAASADRSGGPAGTGHAEVGREEADLGNDGFITIGTLAGAIVDKLKSDRAARIAPRAAARAPAGGEVALSAGRRPNMEKRMPSIGTTRMFATLLAGIARERSDRGESLLRYIEAEAGYLRPKMPVTADAMTSACADARRLRIGHDVAGG</sequence>
<keyword evidence="3" id="KW-1185">Reference proteome</keyword>
<proteinExistence type="predicted"/>
<name>A0ABW6ZS17_9HYPH</name>
<feature type="region of interest" description="Disordered" evidence="1">
    <location>
        <begin position="75"/>
        <end position="94"/>
    </location>
</feature>
<protein>
    <submittedName>
        <fullName evidence="2">Uncharacterized protein</fullName>
    </submittedName>
</protein>
<evidence type="ECO:0000256" key="1">
    <source>
        <dbReference type="SAM" id="MobiDB-lite"/>
    </source>
</evidence>
<reference evidence="2 3" key="1">
    <citation type="submission" date="2024-02" db="EMBL/GenBank/DDBJ databases">
        <title>Expansion and revision of Xanthobacter and proposal of Roseixanthobacter gen. nov.</title>
        <authorList>
            <person name="Soltysiak M.P.M."/>
            <person name="Jalihal A."/>
            <person name="Ory A."/>
            <person name="Chrisophersen C."/>
            <person name="Lee A.D."/>
            <person name="Boulton J."/>
            <person name="Springer M."/>
        </authorList>
    </citation>
    <scope>NUCLEOTIDE SEQUENCE [LARGE SCALE GENOMIC DNA]</scope>
    <source>
        <strain evidence="2 3">23A</strain>
    </source>
</reference>
<evidence type="ECO:0000313" key="3">
    <source>
        <dbReference type="Proteomes" id="UP001604002"/>
    </source>
</evidence>
<dbReference type="EMBL" id="JBAFVH010000002">
    <property type="protein sequence ID" value="MFG1371516.1"/>
    <property type="molecule type" value="Genomic_DNA"/>
</dbReference>
<gene>
    <name evidence="2" type="ORF">V5F32_05005</name>
</gene>